<keyword evidence="5" id="KW-0539">Nucleus</keyword>
<feature type="compositionally biased region" description="Basic and acidic residues" evidence="6">
    <location>
        <begin position="139"/>
        <end position="152"/>
    </location>
</feature>
<feature type="compositionally biased region" description="Basic and acidic residues" evidence="6">
    <location>
        <begin position="221"/>
        <end position="236"/>
    </location>
</feature>
<comment type="subcellular location">
    <subcellularLocation>
        <location evidence="1">Nucleus</location>
    </subcellularLocation>
</comment>
<dbReference type="EMBL" id="JADOXO010000367">
    <property type="protein sequence ID" value="KAF9805686.1"/>
    <property type="molecule type" value="Genomic_DNA"/>
</dbReference>
<dbReference type="GO" id="GO:0005634">
    <property type="term" value="C:nucleus"/>
    <property type="evidence" value="ECO:0007669"/>
    <property type="project" value="UniProtKB-SubCell"/>
</dbReference>
<evidence type="ECO:0000256" key="3">
    <source>
        <dbReference type="ARBA" id="ARBA00022771"/>
    </source>
</evidence>
<sequence length="407" mass="45642">MSDQEGDKKSGYRLEYAASNRSVCKGPKPCNGTKITKGELRLGSVVDFRGNTTMVWRHWGCTTPRIIQNMKKSFEEADELDGFEDLKDEDQDKIRKAWEEEKVADEDIPETARKPEGEEGEEEEEDDKPKKKKAAGKAAKKEDADEGDKKGVFKLEYASSGRAKCKGLKENIGKDFFRIGNEVDFRGNKSFQWKHWGCIDAKTVTSLKTSYGEPSEIEGWGELKEGEQDKVRRAWDEGAVPEEDQGAGEAVDTGKKAPARRRKKAEDADDAEPKKRGRKPKKVEDEDEDAEEEKPKRKRAPAKAKNGAGEKSKAAPKKRASRKKKSSDEEDEASAEDFEDELAAVGDDFEDDELEEEEAPPKKRQRAPTSKASAKASKPPSKKASKPVSRKKKQQEEIPEESEVEED</sequence>
<dbReference type="InterPro" id="IPR001510">
    <property type="entry name" value="Znf_PARP"/>
</dbReference>
<feature type="compositionally biased region" description="Basic residues" evidence="6">
    <location>
        <begin position="314"/>
        <end position="325"/>
    </location>
</feature>
<evidence type="ECO:0000256" key="1">
    <source>
        <dbReference type="ARBA" id="ARBA00004123"/>
    </source>
</evidence>
<dbReference type="Gene3D" id="3.30.1740.10">
    <property type="entry name" value="Zinc finger, PARP-type"/>
    <property type="match status" value="2"/>
</dbReference>
<dbReference type="Proteomes" id="UP000639403">
    <property type="component" value="Unassembled WGS sequence"/>
</dbReference>
<keyword evidence="4" id="KW-0862">Zinc</keyword>
<feature type="compositionally biased region" description="Acidic residues" evidence="6">
    <location>
        <begin position="397"/>
        <end position="407"/>
    </location>
</feature>
<accession>A0A8H7NVG0</accession>
<dbReference type="AlphaFoldDB" id="A0A8H7NVG0"/>
<gene>
    <name evidence="8" type="ORF">IEO21_08949</name>
</gene>
<evidence type="ECO:0000313" key="8">
    <source>
        <dbReference type="EMBL" id="KAF9805686.1"/>
    </source>
</evidence>
<feature type="compositionally biased region" description="Low complexity" evidence="6">
    <location>
        <begin position="367"/>
        <end position="379"/>
    </location>
</feature>
<evidence type="ECO:0000256" key="2">
    <source>
        <dbReference type="ARBA" id="ARBA00022723"/>
    </source>
</evidence>
<organism evidence="8 9">
    <name type="scientific">Rhodonia placenta</name>
    <dbReference type="NCBI Taxonomy" id="104341"/>
    <lineage>
        <taxon>Eukaryota</taxon>
        <taxon>Fungi</taxon>
        <taxon>Dikarya</taxon>
        <taxon>Basidiomycota</taxon>
        <taxon>Agaricomycotina</taxon>
        <taxon>Agaricomycetes</taxon>
        <taxon>Polyporales</taxon>
        <taxon>Adustoporiaceae</taxon>
        <taxon>Rhodonia</taxon>
    </lineage>
</organism>
<dbReference type="InterPro" id="IPR036957">
    <property type="entry name" value="Znf_PARP_sf"/>
</dbReference>
<evidence type="ECO:0000256" key="4">
    <source>
        <dbReference type="ARBA" id="ARBA00022833"/>
    </source>
</evidence>
<name>A0A8H7NVG0_9APHY</name>
<evidence type="ECO:0000259" key="7">
    <source>
        <dbReference type="PROSITE" id="PS50064"/>
    </source>
</evidence>
<feature type="region of interest" description="Disordered" evidence="6">
    <location>
        <begin position="82"/>
        <end position="152"/>
    </location>
</feature>
<dbReference type="Pfam" id="PF00645">
    <property type="entry name" value="zf-PARP"/>
    <property type="match status" value="2"/>
</dbReference>
<keyword evidence="3" id="KW-0863">Zinc-finger</keyword>
<feature type="compositionally biased region" description="Basic residues" evidence="6">
    <location>
        <begin position="380"/>
        <end position="393"/>
    </location>
</feature>
<feature type="region of interest" description="Disordered" evidence="6">
    <location>
        <begin position="209"/>
        <end position="407"/>
    </location>
</feature>
<feature type="domain" description="PARP-type" evidence="7">
    <location>
        <begin position="12"/>
        <end position="102"/>
    </location>
</feature>
<dbReference type="GO" id="GO:0008270">
    <property type="term" value="F:zinc ion binding"/>
    <property type="evidence" value="ECO:0007669"/>
    <property type="project" value="UniProtKB-KW"/>
</dbReference>
<proteinExistence type="predicted"/>
<reference evidence="8" key="2">
    <citation type="journal article" name="Front. Microbiol.">
        <title>Degradative Capacity of Two Strains of Rhodonia placenta: From Phenotype to Genotype.</title>
        <authorList>
            <person name="Kolle M."/>
            <person name="Horta M.A.C."/>
            <person name="Nowrousian M."/>
            <person name="Ohm R.A."/>
            <person name="Benz J.P."/>
            <person name="Pilgard A."/>
        </authorList>
    </citation>
    <scope>NUCLEOTIDE SEQUENCE</scope>
    <source>
        <strain evidence="8">FPRL280</strain>
    </source>
</reference>
<feature type="compositionally biased region" description="Basic and acidic residues" evidence="6">
    <location>
        <begin position="90"/>
        <end position="101"/>
    </location>
</feature>
<comment type="caution">
    <text evidence="8">The sequence shown here is derived from an EMBL/GenBank/DDBJ whole genome shotgun (WGS) entry which is preliminary data.</text>
</comment>
<keyword evidence="2" id="KW-0479">Metal-binding</keyword>
<dbReference type="SUPFAM" id="SSF57716">
    <property type="entry name" value="Glucocorticoid receptor-like (DNA-binding domain)"/>
    <property type="match status" value="2"/>
</dbReference>
<evidence type="ECO:0000313" key="9">
    <source>
        <dbReference type="Proteomes" id="UP000639403"/>
    </source>
</evidence>
<evidence type="ECO:0000256" key="6">
    <source>
        <dbReference type="SAM" id="MobiDB-lite"/>
    </source>
</evidence>
<dbReference type="SMART" id="SM01336">
    <property type="entry name" value="zf-PARP"/>
    <property type="match status" value="2"/>
</dbReference>
<feature type="domain" description="PARP-type" evidence="7">
    <location>
        <begin position="153"/>
        <end position="239"/>
    </location>
</feature>
<evidence type="ECO:0000256" key="5">
    <source>
        <dbReference type="ARBA" id="ARBA00023242"/>
    </source>
</evidence>
<dbReference type="GO" id="GO:0003677">
    <property type="term" value="F:DNA binding"/>
    <property type="evidence" value="ECO:0007669"/>
    <property type="project" value="InterPro"/>
</dbReference>
<reference evidence="8" key="1">
    <citation type="submission" date="2020-11" db="EMBL/GenBank/DDBJ databases">
        <authorList>
            <person name="Koelle M."/>
            <person name="Horta M.A.C."/>
            <person name="Nowrousian M."/>
            <person name="Ohm R.A."/>
            <person name="Benz P."/>
            <person name="Pilgard A."/>
        </authorList>
    </citation>
    <scope>NUCLEOTIDE SEQUENCE</scope>
    <source>
        <strain evidence="8">FPRL280</strain>
    </source>
</reference>
<feature type="compositionally biased region" description="Acidic residues" evidence="6">
    <location>
        <begin position="328"/>
        <end position="358"/>
    </location>
</feature>
<protein>
    <recommendedName>
        <fullName evidence="7">PARP-type domain-containing protein</fullName>
    </recommendedName>
</protein>
<dbReference type="PROSITE" id="PS50064">
    <property type="entry name" value="ZF_PARP_2"/>
    <property type="match status" value="2"/>
</dbReference>